<keyword evidence="3 5" id="KW-1133">Transmembrane helix</keyword>
<feature type="transmembrane region" description="Helical" evidence="5">
    <location>
        <begin position="221"/>
        <end position="238"/>
    </location>
</feature>
<keyword evidence="5" id="KW-1003">Cell membrane</keyword>
<dbReference type="InterPro" id="IPR002033">
    <property type="entry name" value="TatC"/>
</dbReference>
<dbReference type="AlphaFoldDB" id="A0A1I7NEH9"/>
<dbReference type="PANTHER" id="PTHR30371:SF0">
    <property type="entry name" value="SEC-INDEPENDENT PROTEIN TRANSLOCASE PROTEIN TATC, CHLOROPLASTIC-RELATED"/>
    <property type="match status" value="1"/>
</dbReference>
<evidence type="ECO:0000256" key="5">
    <source>
        <dbReference type="HAMAP-Rule" id="MF_00902"/>
    </source>
</evidence>
<evidence type="ECO:0000256" key="4">
    <source>
        <dbReference type="ARBA" id="ARBA00023136"/>
    </source>
</evidence>
<comment type="subunit">
    <text evidence="5">The Tat system comprises two distinct complexes: a TatABC complex, containing multiple copies of TatA, TatB and TatC subunits, and a separate TatA complex, containing only TatA subunits. Substrates initially bind to the TatABC complex, which probably triggers association of the separate TatA complex to form the active translocon.</text>
</comment>
<keyword evidence="7" id="KW-1185">Reference proteome</keyword>
<evidence type="ECO:0000256" key="2">
    <source>
        <dbReference type="ARBA" id="ARBA00022692"/>
    </source>
</evidence>
<keyword evidence="5" id="KW-0811">Translocation</keyword>
<dbReference type="PROSITE" id="PS01218">
    <property type="entry name" value="TATC"/>
    <property type="match status" value="1"/>
</dbReference>
<dbReference type="NCBIfam" id="TIGR00945">
    <property type="entry name" value="tatC"/>
    <property type="match status" value="1"/>
</dbReference>
<accession>A0A1I7NEH9</accession>
<feature type="transmembrane region" description="Helical" evidence="5">
    <location>
        <begin position="130"/>
        <end position="157"/>
    </location>
</feature>
<dbReference type="OrthoDB" id="9777044at2"/>
<dbReference type="STRING" id="51670.SAMN04488557_1818"/>
<dbReference type="GO" id="GO:0033281">
    <property type="term" value="C:TAT protein transport complex"/>
    <property type="evidence" value="ECO:0007669"/>
    <property type="project" value="UniProtKB-UniRule"/>
</dbReference>
<dbReference type="PANTHER" id="PTHR30371">
    <property type="entry name" value="SEC-INDEPENDENT PROTEIN TRANSLOCASE PROTEIN TATC"/>
    <property type="match status" value="1"/>
</dbReference>
<dbReference type="InterPro" id="IPR019820">
    <property type="entry name" value="Sec-indep_translocase_CS"/>
</dbReference>
<feature type="transmembrane region" description="Helical" evidence="5">
    <location>
        <begin position="244"/>
        <end position="265"/>
    </location>
</feature>
<reference evidence="7" key="1">
    <citation type="submission" date="2016-10" db="EMBL/GenBank/DDBJ databases">
        <authorList>
            <person name="Varghese N."/>
            <person name="Submissions S."/>
        </authorList>
    </citation>
    <scope>NUCLEOTIDE SEQUENCE [LARGE SCALE GENOMIC DNA]</scope>
    <source>
        <strain evidence="7">DSM 1565</strain>
    </source>
</reference>
<dbReference type="HAMAP" id="MF_00902">
    <property type="entry name" value="TatC"/>
    <property type="match status" value="1"/>
</dbReference>
<dbReference type="Proteomes" id="UP000199423">
    <property type="component" value="Unassembled WGS sequence"/>
</dbReference>
<sequence length="277" mass="30592">MQERLPPTAAAPGIEPVREGQEDIDASKAPLLDHLIELRQRLIWALAAFVVMFFLCFSVAGHIYNVLVWPYMWASGSDHVKLIATHFLEQIMTQVKLAMFGAAFLSFPVIATQIYKFVAPGLYKNERRAFLPYLLATPVLFVIGAMVVYFIAMPVLIRFSIGLTHMSGEGVPEIELLPKVSEYLSLIMTLIFGFGIVFQLPVILTLLARTGIVTSDALAKGRRYAIVGIFAAAALLTPPDALSMCIMALPTIGLYELSILAVRFVESRQAKENKSQS</sequence>
<dbReference type="EMBL" id="FPCH01000002">
    <property type="protein sequence ID" value="SFV33049.1"/>
    <property type="molecule type" value="Genomic_DNA"/>
</dbReference>
<dbReference type="Pfam" id="PF00902">
    <property type="entry name" value="TatC"/>
    <property type="match status" value="1"/>
</dbReference>
<feature type="transmembrane region" description="Helical" evidence="5">
    <location>
        <begin position="97"/>
        <end position="118"/>
    </location>
</feature>
<dbReference type="GO" id="GO:0009977">
    <property type="term" value="F:proton motive force dependent protein transmembrane transporter activity"/>
    <property type="evidence" value="ECO:0007669"/>
    <property type="project" value="TreeGrafter"/>
</dbReference>
<proteinExistence type="inferred from homology"/>
<evidence type="ECO:0000256" key="1">
    <source>
        <dbReference type="ARBA" id="ARBA00004141"/>
    </source>
</evidence>
<keyword evidence="5" id="KW-0813">Transport</keyword>
<organism evidence="6 7">
    <name type="scientific">Hyphomicrobium facile</name>
    <dbReference type="NCBI Taxonomy" id="51670"/>
    <lineage>
        <taxon>Bacteria</taxon>
        <taxon>Pseudomonadati</taxon>
        <taxon>Pseudomonadota</taxon>
        <taxon>Alphaproteobacteria</taxon>
        <taxon>Hyphomicrobiales</taxon>
        <taxon>Hyphomicrobiaceae</taxon>
        <taxon>Hyphomicrobium</taxon>
    </lineage>
</organism>
<comment type="function">
    <text evidence="5">Part of the twin-arginine translocation (Tat) system that transports large folded proteins containing a characteristic twin-arginine motif in their signal peptide across membranes. Together with TatB, TatC is part of a receptor directly interacting with Tat signal peptides.</text>
</comment>
<dbReference type="RefSeq" id="WP_092867217.1">
    <property type="nucleotide sequence ID" value="NZ_FPCH01000002.1"/>
</dbReference>
<comment type="subcellular location">
    <subcellularLocation>
        <location evidence="5">Cell membrane</location>
        <topology evidence="5">Multi-pass membrane protein</topology>
    </subcellularLocation>
    <subcellularLocation>
        <location evidence="1">Membrane</location>
        <topology evidence="1">Multi-pass membrane protein</topology>
    </subcellularLocation>
</comment>
<evidence type="ECO:0000256" key="3">
    <source>
        <dbReference type="ARBA" id="ARBA00022989"/>
    </source>
</evidence>
<feature type="transmembrane region" description="Helical" evidence="5">
    <location>
        <begin position="183"/>
        <end position="209"/>
    </location>
</feature>
<gene>
    <name evidence="5" type="primary">tatC</name>
    <name evidence="6" type="ORF">SAMN04488557_1818</name>
</gene>
<comment type="similarity">
    <text evidence="5">Belongs to the TatC family.</text>
</comment>
<feature type="transmembrane region" description="Helical" evidence="5">
    <location>
        <begin position="42"/>
        <end position="64"/>
    </location>
</feature>
<keyword evidence="4 5" id="KW-0472">Membrane</keyword>
<evidence type="ECO:0000313" key="6">
    <source>
        <dbReference type="EMBL" id="SFV33049.1"/>
    </source>
</evidence>
<keyword evidence="2 5" id="KW-0812">Transmembrane</keyword>
<dbReference type="GO" id="GO:0043953">
    <property type="term" value="P:protein transport by the Tat complex"/>
    <property type="evidence" value="ECO:0007669"/>
    <property type="project" value="UniProtKB-UniRule"/>
</dbReference>
<name>A0A1I7NEH9_9HYPH</name>
<dbReference type="PRINTS" id="PR01840">
    <property type="entry name" value="TATCFAMILY"/>
</dbReference>
<keyword evidence="5" id="KW-0653">Protein transport</keyword>
<evidence type="ECO:0000313" key="7">
    <source>
        <dbReference type="Proteomes" id="UP000199423"/>
    </source>
</evidence>
<protein>
    <recommendedName>
        <fullName evidence="5">Sec-independent protein translocase protein TatC</fullName>
    </recommendedName>
</protein>
<dbReference type="GO" id="GO:0065002">
    <property type="term" value="P:intracellular protein transmembrane transport"/>
    <property type="evidence" value="ECO:0007669"/>
    <property type="project" value="TreeGrafter"/>
</dbReference>